<dbReference type="EMBL" id="BAABME010019367">
    <property type="protein sequence ID" value="GAA0156962.1"/>
    <property type="molecule type" value="Genomic_DNA"/>
</dbReference>
<dbReference type="AlphaFoldDB" id="A0AAV3Q1A7"/>
<accession>A0AAV3Q1A7</accession>
<comment type="caution">
    <text evidence="1">The sequence shown here is derived from an EMBL/GenBank/DDBJ whole genome shotgun (WGS) entry which is preliminary data.</text>
</comment>
<dbReference type="InterPro" id="IPR053350">
    <property type="entry name" value="CV_Inducer"/>
</dbReference>
<keyword evidence="2" id="KW-1185">Reference proteome</keyword>
<reference evidence="1 2" key="1">
    <citation type="submission" date="2024-01" db="EMBL/GenBank/DDBJ databases">
        <title>The complete chloroplast genome sequence of Lithospermum erythrorhizon: insights into the phylogenetic relationship among Boraginaceae species and the maternal lineages of purple gromwells.</title>
        <authorList>
            <person name="Okada T."/>
            <person name="Watanabe K."/>
        </authorList>
    </citation>
    <scope>NUCLEOTIDE SEQUENCE [LARGE SCALE GENOMIC DNA]</scope>
</reference>
<organism evidence="1 2">
    <name type="scientific">Lithospermum erythrorhizon</name>
    <name type="common">Purple gromwell</name>
    <name type="synonym">Lithospermum officinale var. erythrorhizon</name>
    <dbReference type="NCBI Taxonomy" id="34254"/>
    <lineage>
        <taxon>Eukaryota</taxon>
        <taxon>Viridiplantae</taxon>
        <taxon>Streptophyta</taxon>
        <taxon>Embryophyta</taxon>
        <taxon>Tracheophyta</taxon>
        <taxon>Spermatophyta</taxon>
        <taxon>Magnoliopsida</taxon>
        <taxon>eudicotyledons</taxon>
        <taxon>Gunneridae</taxon>
        <taxon>Pentapetalae</taxon>
        <taxon>asterids</taxon>
        <taxon>lamiids</taxon>
        <taxon>Boraginales</taxon>
        <taxon>Boraginaceae</taxon>
        <taxon>Boraginoideae</taxon>
        <taxon>Lithospermeae</taxon>
        <taxon>Lithospermum</taxon>
    </lineage>
</organism>
<dbReference type="PANTHER" id="PTHR37210">
    <property type="entry name" value="EXPRESSED PROTEIN"/>
    <property type="match status" value="1"/>
</dbReference>
<dbReference type="Proteomes" id="UP001454036">
    <property type="component" value="Unassembled WGS sequence"/>
</dbReference>
<name>A0AAV3Q1A7_LITER</name>
<sequence>MAISTNCCLKFKPPTARSTPHKAQNLWIICRVPGEESRQGTKWPTRVASIVIGLEMANLVLALGQWNSLVVAREIQSSSLAMESSKTGAVLNKKWSEKRVCPPWHLNSLENIVPENLPRPSAKRRFEAVGYHDAPAVKFDAKHVTSKCFTM</sequence>
<protein>
    <submittedName>
        <fullName evidence="1">Uncharacterized protein</fullName>
    </submittedName>
</protein>
<dbReference type="PANTHER" id="PTHR37210:SF2">
    <property type="entry name" value="PROTEIN CHLOROPLAST VESICULATION"/>
    <property type="match status" value="1"/>
</dbReference>
<proteinExistence type="predicted"/>
<gene>
    <name evidence="1" type="ORF">LIER_38380</name>
</gene>
<evidence type="ECO:0000313" key="1">
    <source>
        <dbReference type="EMBL" id="GAA0156962.1"/>
    </source>
</evidence>
<evidence type="ECO:0000313" key="2">
    <source>
        <dbReference type="Proteomes" id="UP001454036"/>
    </source>
</evidence>